<evidence type="ECO:0000256" key="1">
    <source>
        <dbReference type="ARBA" id="ARBA00006964"/>
    </source>
</evidence>
<feature type="binding site" evidence="5">
    <location>
        <position position="105"/>
    </location>
    <ligand>
        <name>a divalent metal cation</name>
        <dbReference type="ChEBI" id="CHEBI:60240"/>
        <label>1</label>
    </ligand>
</feature>
<accession>A0A9X4KJJ4</accession>
<dbReference type="Gene3D" id="3.40.1390.30">
    <property type="entry name" value="NIF3 (NGG1p interacting factor 3)-like"/>
    <property type="match status" value="1"/>
</dbReference>
<sequence>MLARGETIAQLMERLAPKHLAVEGDKIGLQVGSLRKEIKRVLVTLDVNPDVVREAAGLGAELIVAHHPIIYRPLAHLQTDTPAGALAAELIKRDIAVYVSHTNLDTAEGGLNDWMAEALGLEGRDVLEEVHTDKLYKLAVFVPRTHSEAVRDAMFRAGGGWIGNYSHCSFNVEGIGTFMPREGSDPFIGEKGKLSTAEETRIEVIVPDSARKSVVQAMLKAHPYEEVAYDLYGVDQKGRSFGLGRVGKLPAAMPLDEFAELVKERLGMPFVRIVGDGSRQVRKIAVLGGSGRSYIKRAMFMGADVLVTGDIDYHSAQDAEAGGLAIVDPGHYAEKIMRPQTAQWLRERLSEKGYATEVFASEVHTDPFRLK</sequence>
<dbReference type="EMBL" id="JAPDHZ010000004">
    <property type="protein sequence ID" value="MDG0793238.1"/>
    <property type="molecule type" value="Genomic_DNA"/>
</dbReference>
<gene>
    <name evidence="6" type="ORF">OMP38_22095</name>
</gene>
<feature type="binding site" evidence="5">
    <location>
        <position position="331"/>
    </location>
    <ligand>
        <name>a divalent metal cation</name>
        <dbReference type="ChEBI" id="CHEBI:60240"/>
        <label>1</label>
    </ligand>
</feature>
<dbReference type="SUPFAM" id="SSF102705">
    <property type="entry name" value="NIF3 (NGG1p interacting factor 3)-like"/>
    <property type="match status" value="1"/>
</dbReference>
<dbReference type="NCBIfam" id="TIGR00486">
    <property type="entry name" value="YbgI_SA1388"/>
    <property type="match status" value="1"/>
</dbReference>
<dbReference type="GO" id="GO:0005737">
    <property type="term" value="C:cytoplasm"/>
    <property type="evidence" value="ECO:0007669"/>
    <property type="project" value="TreeGrafter"/>
</dbReference>
<dbReference type="AlphaFoldDB" id="A0A9X4KJJ4"/>
<dbReference type="Gene3D" id="3.30.70.120">
    <property type="match status" value="1"/>
</dbReference>
<evidence type="ECO:0000313" key="6">
    <source>
        <dbReference type="EMBL" id="MDG0793238.1"/>
    </source>
</evidence>
<evidence type="ECO:0000256" key="3">
    <source>
        <dbReference type="ARBA" id="ARBA00022723"/>
    </source>
</evidence>
<evidence type="ECO:0000256" key="5">
    <source>
        <dbReference type="PIRSR" id="PIRSR602678-1"/>
    </source>
</evidence>
<feature type="binding site" evidence="5">
    <location>
        <position position="334"/>
    </location>
    <ligand>
        <name>a divalent metal cation</name>
        <dbReference type="ChEBI" id="CHEBI:60240"/>
        <label>1</label>
    </ligand>
</feature>
<reference evidence="6 7" key="1">
    <citation type="submission" date="2022-10" db="EMBL/GenBank/DDBJ databases">
        <title>Comparative genomic analysis of Cohnella hashimotonis sp. nov., isolated from the International Space Station.</title>
        <authorList>
            <person name="Simpson A."/>
            <person name="Venkateswaran K."/>
        </authorList>
    </citation>
    <scope>NUCLEOTIDE SEQUENCE [LARGE SCALE GENOMIC DNA]</scope>
    <source>
        <strain evidence="6 7">DSM 18997</strain>
    </source>
</reference>
<feature type="binding site" evidence="5">
    <location>
        <position position="67"/>
    </location>
    <ligand>
        <name>a divalent metal cation</name>
        <dbReference type="ChEBI" id="CHEBI:60240"/>
        <label>1</label>
    </ligand>
</feature>
<dbReference type="PANTHER" id="PTHR13799">
    <property type="entry name" value="NGG1 INTERACTING FACTOR 3"/>
    <property type="match status" value="1"/>
</dbReference>
<proteinExistence type="inferred from homology"/>
<dbReference type="PANTHER" id="PTHR13799:SF14">
    <property type="entry name" value="GTP CYCLOHYDROLASE 1 TYPE 2 HOMOLOG"/>
    <property type="match status" value="1"/>
</dbReference>
<dbReference type="InterPro" id="IPR002678">
    <property type="entry name" value="DUF34/NIF3"/>
</dbReference>
<evidence type="ECO:0000256" key="4">
    <source>
        <dbReference type="PIRNR" id="PIRNR037489"/>
    </source>
</evidence>
<dbReference type="RefSeq" id="WP_277567047.1">
    <property type="nucleotide sequence ID" value="NZ_JAPDHZ010000004.1"/>
</dbReference>
<dbReference type="FunFam" id="3.40.1390.30:FF:000001">
    <property type="entry name" value="GTP cyclohydrolase 1 type 2"/>
    <property type="match status" value="1"/>
</dbReference>
<evidence type="ECO:0000313" key="7">
    <source>
        <dbReference type="Proteomes" id="UP001153387"/>
    </source>
</evidence>
<dbReference type="InterPro" id="IPR015867">
    <property type="entry name" value="N-reg_PII/ATP_PRibTrfase_C"/>
</dbReference>
<organism evidence="6 7">
    <name type="scientific">Cohnella ginsengisoli</name>
    <dbReference type="NCBI Taxonomy" id="425004"/>
    <lineage>
        <taxon>Bacteria</taxon>
        <taxon>Bacillati</taxon>
        <taxon>Bacillota</taxon>
        <taxon>Bacilli</taxon>
        <taxon>Bacillales</taxon>
        <taxon>Paenibacillaceae</taxon>
        <taxon>Cohnella</taxon>
    </lineage>
</organism>
<name>A0A9X4KJJ4_9BACL</name>
<keyword evidence="7" id="KW-1185">Reference proteome</keyword>
<dbReference type="FunFam" id="3.30.70.120:FF:000006">
    <property type="entry name" value="GTP cyclohydrolase 1 type 2 homolog"/>
    <property type="match status" value="1"/>
</dbReference>
<comment type="caution">
    <text evidence="6">The sequence shown here is derived from an EMBL/GenBank/DDBJ whole genome shotgun (WGS) entry which is preliminary data.</text>
</comment>
<dbReference type="InterPro" id="IPR036069">
    <property type="entry name" value="DUF34/NIF3_sf"/>
</dbReference>
<evidence type="ECO:0000256" key="2">
    <source>
        <dbReference type="ARBA" id="ARBA00022112"/>
    </source>
</evidence>
<dbReference type="InterPro" id="IPR017221">
    <property type="entry name" value="DUF34/NIF3_bac"/>
</dbReference>
<comment type="similarity">
    <text evidence="1 4">Belongs to the GTP cyclohydrolase I type 2/NIF3 family.</text>
</comment>
<dbReference type="Pfam" id="PF01784">
    <property type="entry name" value="DUF34_NIF3"/>
    <property type="match status" value="1"/>
</dbReference>
<protein>
    <recommendedName>
        <fullName evidence="2 4">GTP cyclohydrolase 1 type 2 homolog</fullName>
    </recommendedName>
</protein>
<dbReference type="PIRSF" id="PIRSF037489">
    <property type="entry name" value="UCP037489_NIF3_YqfO"/>
    <property type="match status" value="1"/>
</dbReference>
<dbReference type="Proteomes" id="UP001153387">
    <property type="component" value="Unassembled WGS sequence"/>
</dbReference>
<dbReference type="GO" id="GO:0046872">
    <property type="term" value="F:metal ion binding"/>
    <property type="evidence" value="ECO:0007669"/>
    <property type="project" value="UniProtKB-UniRule"/>
</dbReference>
<feature type="binding site" evidence="5">
    <location>
        <position position="66"/>
    </location>
    <ligand>
        <name>a divalent metal cation</name>
        <dbReference type="ChEBI" id="CHEBI:60240"/>
        <label>1</label>
    </ligand>
</feature>
<keyword evidence="3 4" id="KW-0479">Metal-binding</keyword>